<dbReference type="AlphaFoldDB" id="A0A8D2JAX5"/>
<feature type="region of interest" description="Disordered" evidence="1">
    <location>
        <begin position="372"/>
        <end position="415"/>
    </location>
</feature>
<dbReference type="PANTHER" id="PTHR37871">
    <property type="entry name" value="PROLINE-RICH PROTEIN 22"/>
    <property type="match status" value="1"/>
</dbReference>
<reference evidence="2" key="2">
    <citation type="submission" date="2025-09" db="UniProtKB">
        <authorList>
            <consortium name="Ensembl"/>
        </authorList>
    </citation>
    <scope>IDENTIFICATION</scope>
</reference>
<name>A0A8D2JAX5_VARKO</name>
<evidence type="ECO:0000256" key="1">
    <source>
        <dbReference type="SAM" id="MobiDB-lite"/>
    </source>
</evidence>
<evidence type="ECO:0000313" key="3">
    <source>
        <dbReference type="Proteomes" id="UP000694545"/>
    </source>
</evidence>
<evidence type="ECO:0000313" key="2">
    <source>
        <dbReference type="Ensembl" id="ENSVKKP00000011910.1"/>
    </source>
</evidence>
<sequence>MGCRPRLAHLQSPSGIPSAAHASLLLPGFHMAPCGCFFDPRIYRIEWATANFVQPSVYKVSSGPGPQSTYLLDGQKYLKGPVQPVPYPPYQHVASNPPFVLPFFKTEAPAGGNLMDRVSLIGHPVHSSLFADVPRLSAEGQVPSGDHALPITIPGPPAKESPGSPVVVAYEQPKGQLDPCPDLAFQVFKDFPAEDGRFKDSEGSQDFVATSPGPSVPPESLGMPGTEVTTGTGDSADLECLLTSESALLEDPEEPFSLPDKVLLEDAMKLFDCSPANSDTEVSLDDLSSGGPHGHQHDTLHDAGFSSEDSSSDIRSLNLPDELLSFDYSVPEILNAVTSLDYLYDVNAFGEDTRWEVLSSQPAPKHECQLELQQKRRSGIAASRKAKPTTGKPNLAPAQRGDGEAREVEPTLPAV</sequence>
<reference evidence="2" key="1">
    <citation type="submission" date="2025-08" db="UniProtKB">
        <authorList>
            <consortium name="Ensembl"/>
        </authorList>
    </citation>
    <scope>IDENTIFICATION</scope>
</reference>
<dbReference type="PANTHER" id="PTHR37871:SF1">
    <property type="entry name" value="PROLINE-RICH PROTEIN 22"/>
    <property type="match status" value="1"/>
</dbReference>
<accession>A0A8D2JAX5</accession>
<feature type="region of interest" description="Disordered" evidence="1">
    <location>
        <begin position="195"/>
        <end position="227"/>
    </location>
</feature>
<dbReference type="Proteomes" id="UP000694545">
    <property type="component" value="Unplaced"/>
</dbReference>
<keyword evidence="3" id="KW-1185">Reference proteome</keyword>
<organism evidence="2 3">
    <name type="scientific">Varanus komodoensis</name>
    <name type="common">Komodo dragon</name>
    <dbReference type="NCBI Taxonomy" id="61221"/>
    <lineage>
        <taxon>Eukaryota</taxon>
        <taxon>Metazoa</taxon>
        <taxon>Chordata</taxon>
        <taxon>Craniata</taxon>
        <taxon>Vertebrata</taxon>
        <taxon>Euteleostomi</taxon>
        <taxon>Lepidosauria</taxon>
        <taxon>Squamata</taxon>
        <taxon>Bifurcata</taxon>
        <taxon>Unidentata</taxon>
        <taxon>Episquamata</taxon>
        <taxon>Toxicofera</taxon>
        <taxon>Anguimorpha</taxon>
        <taxon>Paleoanguimorpha</taxon>
        <taxon>Varanoidea</taxon>
        <taxon>Varanidae</taxon>
        <taxon>Varanus</taxon>
    </lineage>
</organism>
<dbReference type="OMA" id="RIEWTTP"/>
<feature type="region of interest" description="Disordered" evidence="1">
    <location>
        <begin position="281"/>
        <end position="314"/>
    </location>
</feature>
<proteinExistence type="predicted"/>
<feature type="region of interest" description="Disordered" evidence="1">
    <location>
        <begin position="141"/>
        <end position="165"/>
    </location>
</feature>
<dbReference type="InterPro" id="IPR031535">
    <property type="entry name" value="PRR22"/>
</dbReference>
<dbReference type="Pfam" id="PF15776">
    <property type="entry name" value="PRR22"/>
    <property type="match status" value="1"/>
</dbReference>
<protein>
    <submittedName>
        <fullName evidence="2">Proline rich 22</fullName>
    </submittedName>
</protein>
<dbReference type="Ensembl" id="ENSVKKT00000012192.1">
    <property type="protein sequence ID" value="ENSVKKP00000011910.1"/>
    <property type="gene ID" value="ENSVKKG00000008282.1"/>
</dbReference>